<accession>A0ABQ5FLX4</accession>
<proteinExistence type="predicted"/>
<name>A0ABQ5FLX4_9ASTR</name>
<dbReference type="InterPro" id="IPR008906">
    <property type="entry name" value="HATC_C_dom"/>
</dbReference>
<feature type="region of interest" description="Disordered" evidence="1">
    <location>
        <begin position="129"/>
        <end position="152"/>
    </location>
</feature>
<dbReference type="Proteomes" id="UP001151760">
    <property type="component" value="Unassembled WGS sequence"/>
</dbReference>
<protein>
    <submittedName>
        <fullName evidence="3">Zinc finger BED domain-containing protein RICESLEEPER 2</fullName>
    </submittedName>
</protein>
<feature type="domain" description="HAT C-terminal dimerisation" evidence="2">
    <location>
        <begin position="51"/>
        <end position="82"/>
    </location>
</feature>
<sequence length="152" mass="16710">MATQSSSTTTGVGSSSALSILQVLTTTRNPEIWQHYNLCKMSDNTTKAQFAFESAFSTSGRVLSIRRTRLTPASLEMCMCLKGHSDAAERIQHTSKLKNALDFEEEILEEEVQENEAIAFSDEEIALDEAASEARSNGSGSRGDEFDLTMFD</sequence>
<dbReference type="Pfam" id="PF05699">
    <property type="entry name" value="Dimer_Tnp_hAT"/>
    <property type="match status" value="1"/>
</dbReference>
<evidence type="ECO:0000313" key="4">
    <source>
        <dbReference type="Proteomes" id="UP001151760"/>
    </source>
</evidence>
<reference evidence="3" key="2">
    <citation type="submission" date="2022-01" db="EMBL/GenBank/DDBJ databases">
        <authorList>
            <person name="Yamashiro T."/>
            <person name="Shiraishi A."/>
            <person name="Satake H."/>
            <person name="Nakayama K."/>
        </authorList>
    </citation>
    <scope>NUCLEOTIDE SEQUENCE</scope>
</reference>
<organism evidence="3 4">
    <name type="scientific">Tanacetum coccineum</name>
    <dbReference type="NCBI Taxonomy" id="301880"/>
    <lineage>
        <taxon>Eukaryota</taxon>
        <taxon>Viridiplantae</taxon>
        <taxon>Streptophyta</taxon>
        <taxon>Embryophyta</taxon>
        <taxon>Tracheophyta</taxon>
        <taxon>Spermatophyta</taxon>
        <taxon>Magnoliopsida</taxon>
        <taxon>eudicotyledons</taxon>
        <taxon>Gunneridae</taxon>
        <taxon>Pentapetalae</taxon>
        <taxon>asterids</taxon>
        <taxon>campanulids</taxon>
        <taxon>Asterales</taxon>
        <taxon>Asteraceae</taxon>
        <taxon>Asteroideae</taxon>
        <taxon>Anthemideae</taxon>
        <taxon>Anthemidinae</taxon>
        <taxon>Tanacetum</taxon>
    </lineage>
</organism>
<reference evidence="3" key="1">
    <citation type="journal article" date="2022" name="Int. J. Mol. Sci.">
        <title>Draft Genome of Tanacetum Coccineum: Genomic Comparison of Closely Related Tanacetum-Family Plants.</title>
        <authorList>
            <person name="Yamashiro T."/>
            <person name="Shiraishi A."/>
            <person name="Nakayama K."/>
            <person name="Satake H."/>
        </authorList>
    </citation>
    <scope>NUCLEOTIDE SEQUENCE</scope>
</reference>
<keyword evidence="4" id="KW-1185">Reference proteome</keyword>
<dbReference type="EMBL" id="BQNB010017537">
    <property type="protein sequence ID" value="GJT64356.1"/>
    <property type="molecule type" value="Genomic_DNA"/>
</dbReference>
<comment type="caution">
    <text evidence="3">The sequence shown here is derived from an EMBL/GenBank/DDBJ whole genome shotgun (WGS) entry which is preliminary data.</text>
</comment>
<evidence type="ECO:0000313" key="3">
    <source>
        <dbReference type="EMBL" id="GJT64356.1"/>
    </source>
</evidence>
<gene>
    <name evidence="3" type="ORF">Tco_1015836</name>
</gene>
<evidence type="ECO:0000259" key="2">
    <source>
        <dbReference type="Pfam" id="PF05699"/>
    </source>
</evidence>
<evidence type="ECO:0000256" key="1">
    <source>
        <dbReference type="SAM" id="MobiDB-lite"/>
    </source>
</evidence>